<dbReference type="Pfam" id="PF13920">
    <property type="entry name" value="zf-C3HC4_3"/>
    <property type="match status" value="1"/>
</dbReference>
<protein>
    <recommendedName>
        <fullName evidence="11">RING-type domain-containing protein</fullName>
    </recommendedName>
</protein>
<dbReference type="InterPro" id="IPR001660">
    <property type="entry name" value="SAM"/>
</dbReference>
<dbReference type="SUPFAM" id="SSF57850">
    <property type="entry name" value="RING/U-box"/>
    <property type="match status" value="1"/>
</dbReference>
<dbReference type="SMART" id="SM00454">
    <property type="entry name" value="SAM"/>
    <property type="match status" value="1"/>
</dbReference>
<dbReference type="PANTHER" id="PTHR48051">
    <property type="match status" value="1"/>
</dbReference>
<keyword evidence="9" id="KW-1185">Reference proteome</keyword>
<keyword evidence="3 5" id="KW-0863">Zinc-finger</keyword>
<keyword evidence="1" id="KW-0433">Leucine-rich repeat</keyword>
<dbReference type="SMART" id="SM00369">
    <property type="entry name" value="LRR_TYP"/>
    <property type="match status" value="4"/>
</dbReference>
<keyword evidence="3 5" id="KW-0479">Metal-binding</keyword>
<dbReference type="Proteomes" id="UP000050795">
    <property type="component" value="Unassembled WGS sequence"/>
</dbReference>
<dbReference type="PROSITE" id="PS50089">
    <property type="entry name" value="ZF_RING_2"/>
    <property type="match status" value="1"/>
</dbReference>
<reference evidence="10" key="2">
    <citation type="submission" date="2023-11" db="UniProtKB">
        <authorList>
            <consortium name="WormBaseParasite"/>
        </authorList>
    </citation>
    <scope>IDENTIFICATION</scope>
</reference>
<dbReference type="InterPro" id="IPR013761">
    <property type="entry name" value="SAM/pointed_sf"/>
</dbReference>
<dbReference type="Pfam" id="PF23598">
    <property type="entry name" value="LRR_14"/>
    <property type="match status" value="1"/>
</dbReference>
<dbReference type="SUPFAM" id="SSF52058">
    <property type="entry name" value="L domain-like"/>
    <property type="match status" value="1"/>
</dbReference>
<evidence type="ECO:0000256" key="2">
    <source>
        <dbReference type="ARBA" id="ARBA00022737"/>
    </source>
</evidence>
<dbReference type="InterPro" id="IPR055414">
    <property type="entry name" value="LRR_R13L4/SHOC2-like"/>
</dbReference>
<dbReference type="Pfam" id="PF07647">
    <property type="entry name" value="SAM_2"/>
    <property type="match status" value="1"/>
</dbReference>
<keyword evidence="4" id="KW-0862">Zinc</keyword>
<dbReference type="InterPro" id="IPR050216">
    <property type="entry name" value="LRR_domain-containing"/>
</dbReference>
<accession>A0AA85JXD3</accession>
<dbReference type="WBParaSite" id="TREG1_63870.1">
    <property type="protein sequence ID" value="TREG1_63870.1"/>
    <property type="gene ID" value="TREG1_63870"/>
</dbReference>
<evidence type="ECO:0000313" key="9">
    <source>
        <dbReference type="Proteomes" id="UP000050795"/>
    </source>
</evidence>
<feature type="coiled-coil region" evidence="6">
    <location>
        <begin position="500"/>
        <end position="534"/>
    </location>
</feature>
<dbReference type="PANTHER" id="PTHR48051:SF47">
    <property type="entry name" value="LEUCINE RICH REPEAT AND STERILE ALPHA MOTIF CONTAINING 1"/>
    <property type="match status" value="1"/>
</dbReference>
<evidence type="ECO:0000259" key="8">
    <source>
        <dbReference type="PROSITE" id="PS50105"/>
    </source>
</evidence>
<evidence type="ECO:0000256" key="1">
    <source>
        <dbReference type="ARBA" id="ARBA00022614"/>
    </source>
</evidence>
<dbReference type="InterPro" id="IPR001841">
    <property type="entry name" value="Znf_RING"/>
</dbReference>
<dbReference type="InterPro" id="IPR032675">
    <property type="entry name" value="LRR_dom_sf"/>
</dbReference>
<dbReference type="GO" id="GO:0005737">
    <property type="term" value="C:cytoplasm"/>
    <property type="evidence" value="ECO:0007669"/>
    <property type="project" value="TreeGrafter"/>
</dbReference>
<organism evidence="9 10">
    <name type="scientific">Trichobilharzia regenti</name>
    <name type="common">Nasal bird schistosome</name>
    <dbReference type="NCBI Taxonomy" id="157069"/>
    <lineage>
        <taxon>Eukaryota</taxon>
        <taxon>Metazoa</taxon>
        <taxon>Spiralia</taxon>
        <taxon>Lophotrochozoa</taxon>
        <taxon>Platyhelminthes</taxon>
        <taxon>Trematoda</taxon>
        <taxon>Digenea</taxon>
        <taxon>Strigeidida</taxon>
        <taxon>Schistosomatoidea</taxon>
        <taxon>Schistosomatidae</taxon>
        <taxon>Trichobilharzia</taxon>
    </lineage>
</organism>
<evidence type="ECO:0000256" key="3">
    <source>
        <dbReference type="ARBA" id="ARBA00022771"/>
    </source>
</evidence>
<dbReference type="AlphaFoldDB" id="A0AA85JXD3"/>
<dbReference type="InterPro" id="IPR003591">
    <property type="entry name" value="Leu-rich_rpt_typical-subtyp"/>
</dbReference>
<dbReference type="CDD" id="cd16515">
    <property type="entry name" value="RING-HC_LRSAM1"/>
    <property type="match status" value="1"/>
</dbReference>
<keyword evidence="6" id="KW-0175">Coiled coil</keyword>
<evidence type="ECO:0000259" key="7">
    <source>
        <dbReference type="PROSITE" id="PS50089"/>
    </source>
</evidence>
<name>A0AA85JXD3_TRIRE</name>
<dbReference type="SUPFAM" id="SSF47769">
    <property type="entry name" value="SAM/Pointed domain"/>
    <property type="match status" value="1"/>
</dbReference>
<dbReference type="Gene3D" id="3.80.10.10">
    <property type="entry name" value="Ribonuclease Inhibitor"/>
    <property type="match status" value="1"/>
</dbReference>
<proteinExistence type="predicted"/>
<evidence type="ECO:0000256" key="5">
    <source>
        <dbReference type="PROSITE-ProRule" id="PRU00175"/>
    </source>
</evidence>
<dbReference type="Gene3D" id="1.10.150.50">
    <property type="entry name" value="Transcription Factor, Ets-1"/>
    <property type="match status" value="1"/>
</dbReference>
<dbReference type="PROSITE" id="PS50105">
    <property type="entry name" value="SAM_DOMAIN"/>
    <property type="match status" value="1"/>
</dbReference>
<sequence length="710" mass="81602">MFSKKPSSESQKLLDRKMYLARERPDDIFDLSSCELRTVPDGIFSLVKVLLKTKLYLQQNYLPKLDSGGKLSLLQNIVILDISSNELRQLPKDIHELKCLQVLNVSKNLLSKLPSAIVSLSHLVHFNVEDNKLTELPSDFGKLKEITKLYLKNNPLLSLPKHLCYLKRLKELTLSHEQIRYPPSDICAMGLSEIMRFLAKEEGIEYDPVVISQENVTNQNISVNDKNSSGEVNTLDETYHLNNTVPSEAPYDHDRKKKDEKLLALELERQLFENSWAEKELASKANQNKQILAQLAEEELRTFTELSAIQTRREQERSALISSVTDAEKNATKLIQDILTINTSAKSRERLEDMINSNQFDINSVSSSVCLRRDEVLASMQEMLSVTDSAFLNHTVNLNSTKLQSLSGENSNGQYIQQILSNKHDDRNKLASNLLLEESVQKEAFAQLQNQKDSQVVRLRQEICLIEQELCRLTITEQSRASQRSKANQRVLDECRSELLHLLTQLIDEQQSRQKELRKRLEEMEQQKKDDQLDFWLVQYQRILDSKPVELFGKPDPDVQAILDNAHCLEYMPNFQRHTITYTILRNMTDSELKEIGIHEFEVRQRILQEIAAYKVKIEHDHNKLTNATESPSTQHVTPSAPIEPITVFSPPNDEMVARVEHECCICQDALCETIFLPCGHVCCCKKCSESLSLCPLCRSNLRHRIQLHF</sequence>
<evidence type="ECO:0008006" key="11">
    <source>
        <dbReference type="Google" id="ProtNLM"/>
    </source>
</evidence>
<evidence type="ECO:0000256" key="6">
    <source>
        <dbReference type="SAM" id="Coils"/>
    </source>
</evidence>
<evidence type="ECO:0000256" key="4">
    <source>
        <dbReference type="ARBA" id="ARBA00022833"/>
    </source>
</evidence>
<dbReference type="GO" id="GO:0008270">
    <property type="term" value="F:zinc ion binding"/>
    <property type="evidence" value="ECO:0007669"/>
    <property type="project" value="UniProtKB-KW"/>
</dbReference>
<feature type="domain" description="SAM" evidence="8">
    <location>
        <begin position="554"/>
        <end position="617"/>
    </location>
</feature>
<keyword evidence="2" id="KW-0677">Repeat</keyword>
<evidence type="ECO:0000313" key="10">
    <source>
        <dbReference type="WBParaSite" id="TREG1_63870.1"/>
    </source>
</evidence>
<feature type="domain" description="RING-type" evidence="7">
    <location>
        <begin position="664"/>
        <end position="699"/>
    </location>
</feature>
<dbReference type="InterPro" id="IPR013083">
    <property type="entry name" value="Znf_RING/FYVE/PHD"/>
</dbReference>
<reference evidence="9" key="1">
    <citation type="submission" date="2022-06" db="EMBL/GenBank/DDBJ databases">
        <authorList>
            <person name="Berger JAMES D."/>
            <person name="Berger JAMES D."/>
        </authorList>
    </citation>
    <scope>NUCLEOTIDE SEQUENCE [LARGE SCALE GENOMIC DNA]</scope>
</reference>
<dbReference type="Gene3D" id="3.30.40.10">
    <property type="entry name" value="Zinc/RING finger domain, C3HC4 (zinc finger)"/>
    <property type="match status" value="1"/>
</dbReference>